<name>A0AAD5UHZ0_9FUNG</name>
<evidence type="ECO:0000313" key="2">
    <source>
        <dbReference type="Proteomes" id="UP001210925"/>
    </source>
</evidence>
<organism evidence="1 2">
    <name type="scientific">Boothiomyces macroporosus</name>
    <dbReference type="NCBI Taxonomy" id="261099"/>
    <lineage>
        <taxon>Eukaryota</taxon>
        <taxon>Fungi</taxon>
        <taxon>Fungi incertae sedis</taxon>
        <taxon>Chytridiomycota</taxon>
        <taxon>Chytridiomycota incertae sedis</taxon>
        <taxon>Chytridiomycetes</taxon>
        <taxon>Rhizophydiales</taxon>
        <taxon>Terramycetaceae</taxon>
        <taxon>Boothiomyces</taxon>
    </lineage>
</organism>
<proteinExistence type="predicted"/>
<evidence type="ECO:0000313" key="1">
    <source>
        <dbReference type="EMBL" id="KAJ3256337.1"/>
    </source>
</evidence>
<gene>
    <name evidence="1" type="ORF">HK103_005592</name>
</gene>
<reference evidence="1" key="1">
    <citation type="submission" date="2020-05" db="EMBL/GenBank/DDBJ databases">
        <title>Phylogenomic resolution of chytrid fungi.</title>
        <authorList>
            <person name="Stajich J.E."/>
            <person name="Amses K."/>
            <person name="Simmons R."/>
            <person name="Seto K."/>
            <person name="Myers J."/>
            <person name="Bonds A."/>
            <person name="Quandt C.A."/>
            <person name="Barry K."/>
            <person name="Liu P."/>
            <person name="Grigoriev I."/>
            <person name="Longcore J.E."/>
            <person name="James T.Y."/>
        </authorList>
    </citation>
    <scope>NUCLEOTIDE SEQUENCE</scope>
    <source>
        <strain evidence="1">PLAUS21</strain>
    </source>
</reference>
<sequence length="401" mass="46585">METETEHFTLVLKNIVALMNQPIELRYILDAISFIISKGKLGGFFEQIVDLLVGWSIDSSTPAQLVKSTAFQSKPRMPLLDTQNDFKSIKNELMEKDQEIQKLSIQHVINELSGLFIERYSFTLNLLQNLTADLLESKDTKILVIFNIILKSVYSKYIINDLELHPVIEIAKTKDIDTMFDLFSTLLLNPAYSYIYGIITELHFKLLNSNAELYLQNVQKVLPGPEEFKDLFLNPQFIKEYRNFDIIPILKVLVSSERSLTVDLWTEFLSLKEKEVTIEIKGKKVKNKLIETYLQIFSYYKNNDSIGLFKKLYNLKLNEQSFPHLYNLCNTNNFFIKDQEAINIQFQIINSFSKPNHYSRNMLGLNWIQGIVQAQKIINDEIILKLEHSLILYLKSSGKCI</sequence>
<comment type="caution">
    <text evidence="1">The sequence shown here is derived from an EMBL/GenBank/DDBJ whole genome shotgun (WGS) entry which is preliminary data.</text>
</comment>
<accession>A0AAD5UHZ0</accession>
<keyword evidence="2" id="KW-1185">Reference proteome</keyword>
<protein>
    <submittedName>
        <fullName evidence="1">Uncharacterized protein</fullName>
    </submittedName>
</protein>
<dbReference type="AlphaFoldDB" id="A0AAD5UHZ0"/>
<dbReference type="EMBL" id="JADGKB010000052">
    <property type="protein sequence ID" value="KAJ3256337.1"/>
    <property type="molecule type" value="Genomic_DNA"/>
</dbReference>
<dbReference type="Proteomes" id="UP001210925">
    <property type="component" value="Unassembled WGS sequence"/>
</dbReference>